<sequence>WLLLSGHEARDEEGRIAHRGDIRGQIELTCRRLGETLAEAGFEFSDVVQIRVFTVDLPAMTANYDALTTELERRGCRPTSLLAGVDALSDPDMLVEIEAVAAQ</sequence>
<dbReference type="Proteomes" id="UP000037020">
    <property type="component" value="Unassembled WGS sequence"/>
</dbReference>
<dbReference type="InterPro" id="IPR035959">
    <property type="entry name" value="RutC-like_sf"/>
</dbReference>
<dbReference type="PANTHER" id="PTHR43857">
    <property type="entry name" value="BLR7761 PROTEIN"/>
    <property type="match status" value="1"/>
</dbReference>
<evidence type="ECO:0000313" key="2">
    <source>
        <dbReference type="Proteomes" id="UP000037020"/>
    </source>
</evidence>
<reference evidence="1 2" key="1">
    <citation type="submission" date="2015-07" db="EMBL/GenBank/DDBJ databases">
        <authorList>
            <person name="Ju K.-S."/>
            <person name="Doroghazi J.R."/>
            <person name="Metcalf W.W."/>
        </authorList>
    </citation>
    <scope>NUCLEOTIDE SEQUENCE [LARGE SCALE GENOMIC DNA]</scope>
    <source>
        <strain evidence="1 2">NRRL B-3589</strain>
    </source>
</reference>
<gene>
    <name evidence="1" type="ORF">ADK38_11315</name>
</gene>
<dbReference type="Gene3D" id="3.30.1330.40">
    <property type="entry name" value="RutC-like"/>
    <property type="match status" value="1"/>
</dbReference>
<evidence type="ECO:0000313" key="1">
    <source>
        <dbReference type="EMBL" id="KOG89970.1"/>
    </source>
</evidence>
<organism evidence="1 2">
    <name type="scientific">Streptomyces varsoviensis</name>
    <dbReference type="NCBI Taxonomy" id="67373"/>
    <lineage>
        <taxon>Bacteria</taxon>
        <taxon>Bacillati</taxon>
        <taxon>Actinomycetota</taxon>
        <taxon>Actinomycetes</taxon>
        <taxon>Kitasatosporales</taxon>
        <taxon>Streptomycetaceae</taxon>
        <taxon>Streptomyces</taxon>
    </lineage>
</organism>
<protein>
    <submittedName>
        <fullName evidence="1">Endoribonuclease L-PSP</fullName>
    </submittedName>
</protein>
<dbReference type="EMBL" id="LGUT01000945">
    <property type="protein sequence ID" value="KOG89970.1"/>
    <property type="molecule type" value="Genomic_DNA"/>
</dbReference>
<comment type="caution">
    <text evidence="1">The sequence shown here is derived from an EMBL/GenBank/DDBJ whole genome shotgun (WGS) entry which is preliminary data.</text>
</comment>
<feature type="non-terminal residue" evidence="1">
    <location>
        <position position="1"/>
    </location>
</feature>
<dbReference type="SUPFAM" id="SSF55298">
    <property type="entry name" value="YjgF-like"/>
    <property type="match status" value="1"/>
</dbReference>
<dbReference type="CDD" id="cd00448">
    <property type="entry name" value="YjgF_YER057c_UK114_family"/>
    <property type="match status" value="1"/>
</dbReference>
<proteinExistence type="predicted"/>
<dbReference type="PANTHER" id="PTHR43857:SF1">
    <property type="entry name" value="YJGH FAMILY PROTEIN"/>
    <property type="match status" value="1"/>
</dbReference>
<dbReference type="InterPro" id="IPR006175">
    <property type="entry name" value="YjgF/YER057c/UK114"/>
</dbReference>
<dbReference type="Pfam" id="PF01042">
    <property type="entry name" value="Ribonuc_L-PSP"/>
    <property type="match status" value="1"/>
</dbReference>
<name>A0ABR5J990_9ACTN</name>
<keyword evidence="2" id="KW-1185">Reference proteome</keyword>
<accession>A0ABR5J990</accession>